<dbReference type="EMBL" id="NNRJ01000065">
    <property type="protein sequence ID" value="OYR08828.1"/>
    <property type="molecule type" value="Genomic_DNA"/>
</dbReference>
<reference evidence="1 2" key="1">
    <citation type="submission" date="2017-07" db="EMBL/GenBank/DDBJ databases">
        <title>Phylogenetic study on the rhizospheric bacterium Ochrobactrum sp. A44.</title>
        <authorList>
            <person name="Krzyzanowska D.M."/>
            <person name="Ossowicki A."/>
            <person name="Rajewska M."/>
            <person name="Maciag T."/>
            <person name="Kaczynski Z."/>
            <person name="Czerwicka M."/>
            <person name="Jafra S."/>
        </authorList>
    </citation>
    <scope>NUCLEOTIDE SEQUENCE [LARGE SCALE GENOMIC DNA]</scope>
    <source>
        <strain evidence="1 2">DSM 7216</strain>
    </source>
</reference>
<keyword evidence="2" id="KW-1185">Reference proteome</keyword>
<evidence type="ECO:0000313" key="1">
    <source>
        <dbReference type="EMBL" id="OYR08828.1"/>
    </source>
</evidence>
<name>A0A256F1R8_9HYPH</name>
<evidence type="ECO:0000313" key="2">
    <source>
        <dbReference type="Proteomes" id="UP000215590"/>
    </source>
</evidence>
<dbReference type="InterPro" id="IPR029039">
    <property type="entry name" value="Flavoprotein-like_sf"/>
</dbReference>
<dbReference type="Gene3D" id="3.40.50.360">
    <property type="match status" value="1"/>
</dbReference>
<protein>
    <submittedName>
        <fullName evidence="1">Flavodoxin family protein</fullName>
    </submittedName>
</protein>
<gene>
    <name evidence="1" type="ORF">CEV31_3916</name>
</gene>
<comment type="caution">
    <text evidence="1">The sequence shown here is derived from an EMBL/GenBank/DDBJ whole genome shotgun (WGS) entry which is preliminary data.</text>
</comment>
<organism evidence="1 2">
    <name type="scientific">Brucella thiophenivorans</name>
    <dbReference type="NCBI Taxonomy" id="571255"/>
    <lineage>
        <taxon>Bacteria</taxon>
        <taxon>Pseudomonadati</taxon>
        <taxon>Pseudomonadota</taxon>
        <taxon>Alphaproteobacteria</taxon>
        <taxon>Hyphomicrobiales</taxon>
        <taxon>Brucellaceae</taxon>
        <taxon>Brucella/Ochrobactrum group</taxon>
        <taxon>Brucella</taxon>
    </lineage>
</organism>
<dbReference type="Proteomes" id="UP000215590">
    <property type="component" value="Unassembled WGS sequence"/>
</dbReference>
<dbReference type="AlphaFoldDB" id="A0A256F1R8"/>
<accession>A0A256F1R8</accession>
<proteinExistence type="predicted"/>
<sequence>MHDLSGKLIIPFITHGGYGLGNSLSLIGQHSQGAELVEGFSMEAPTRASDNQAGYGMARCSS</sequence>